<feature type="domain" description="Ketosynthase family 3 (KS3)" evidence="10">
    <location>
        <begin position="8"/>
        <end position="444"/>
    </location>
</feature>
<keyword evidence="2" id="KW-0597">Phosphoprotein</keyword>
<dbReference type="Gene3D" id="3.40.50.150">
    <property type="entry name" value="Vaccinia Virus protein VP39"/>
    <property type="match status" value="1"/>
</dbReference>
<dbReference type="InterPro" id="IPR013217">
    <property type="entry name" value="Methyltransf_12"/>
</dbReference>
<feature type="region of interest" description="C-terminal hotdog fold" evidence="7">
    <location>
        <begin position="1093"/>
        <end position="1242"/>
    </location>
</feature>
<dbReference type="FunFam" id="3.40.47.10:FF:000019">
    <property type="entry name" value="Polyketide synthase type I"/>
    <property type="match status" value="1"/>
</dbReference>
<dbReference type="PANTHER" id="PTHR43775:SF20">
    <property type="entry name" value="HYBRID PKS-NRPS SYNTHETASE APDA"/>
    <property type="match status" value="1"/>
</dbReference>
<dbReference type="InterPro" id="IPR001227">
    <property type="entry name" value="Ac_transferase_dom_sf"/>
</dbReference>
<dbReference type="EMBL" id="MDYM01000017">
    <property type="protein sequence ID" value="OQD61269.1"/>
    <property type="molecule type" value="Genomic_DNA"/>
</dbReference>
<dbReference type="SMART" id="SM00825">
    <property type="entry name" value="PKS_KS"/>
    <property type="match status" value="1"/>
</dbReference>
<dbReference type="GO" id="GO:0030639">
    <property type="term" value="P:polyketide biosynthetic process"/>
    <property type="evidence" value="ECO:0007669"/>
    <property type="project" value="UniProtKB-ARBA"/>
</dbReference>
<dbReference type="InterPro" id="IPR006162">
    <property type="entry name" value="Ppantetheine_attach_site"/>
</dbReference>
<dbReference type="Proteomes" id="UP000191408">
    <property type="component" value="Unassembled WGS sequence"/>
</dbReference>
<dbReference type="GO" id="GO:0006633">
    <property type="term" value="P:fatty acid biosynthetic process"/>
    <property type="evidence" value="ECO:0007669"/>
    <property type="project" value="InterPro"/>
</dbReference>
<evidence type="ECO:0000259" key="10">
    <source>
        <dbReference type="PROSITE" id="PS52004"/>
    </source>
</evidence>
<dbReference type="InterPro" id="IPR009081">
    <property type="entry name" value="PP-bd_ACP"/>
</dbReference>
<feature type="domain" description="PKS/mFAS DH" evidence="11">
    <location>
        <begin position="946"/>
        <end position="1242"/>
    </location>
</feature>
<dbReference type="InterPro" id="IPR049552">
    <property type="entry name" value="PKS_DH_N"/>
</dbReference>
<feature type="domain" description="Carrier" evidence="9">
    <location>
        <begin position="2393"/>
        <end position="2471"/>
    </location>
</feature>
<evidence type="ECO:0000256" key="3">
    <source>
        <dbReference type="ARBA" id="ARBA00022603"/>
    </source>
</evidence>
<comment type="caution">
    <text evidence="12">The sequence shown here is derived from an EMBL/GenBank/DDBJ whole genome shotgun (WGS) entry which is preliminary data.</text>
</comment>
<dbReference type="STRING" id="60169.A0A1V6N9D4"/>
<dbReference type="GO" id="GO:0032259">
    <property type="term" value="P:methylation"/>
    <property type="evidence" value="ECO:0007669"/>
    <property type="project" value="UniProtKB-KW"/>
</dbReference>
<dbReference type="PROSITE" id="PS00606">
    <property type="entry name" value="KS3_1"/>
    <property type="match status" value="1"/>
</dbReference>
<feature type="compositionally biased region" description="Low complexity" evidence="8">
    <location>
        <begin position="2485"/>
        <end position="2502"/>
    </location>
</feature>
<dbReference type="Pfam" id="PF08242">
    <property type="entry name" value="Methyltransf_12"/>
    <property type="match status" value="1"/>
</dbReference>
<dbReference type="CDD" id="cd00833">
    <property type="entry name" value="PKS"/>
    <property type="match status" value="1"/>
</dbReference>
<dbReference type="InterPro" id="IPR036736">
    <property type="entry name" value="ACP-like_sf"/>
</dbReference>
<dbReference type="InterPro" id="IPR016036">
    <property type="entry name" value="Malonyl_transacylase_ACP-bd"/>
</dbReference>
<dbReference type="InterPro" id="IPR016039">
    <property type="entry name" value="Thiolase-like"/>
</dbReference>
<proteinExistence type="inferred from homology"/>
<evidence type="ECO:0000313" key="13">
    <source>
        <dbReference type="Proteomes" id="UP000191408"/>
    </source>
</evidence>
<comment type="similarity">
    <text evidence="6">In the C-terminal section; belongs to the NRP synthetase family.</text>
</comment>
<dbReference type="PROSITE" id="PS50075">
    <property type="entry name" value="CARRIER"/>
    <property type="match status" value="1"/>
</dbReference>
<dbReference type="InterPro" id="IPR029063">
    <property type="entry name" value="SAM-dependent_MTases_sf"/>
</dbReference>
<evidence type="ECO:0000256" key="2">
    <source>
        <dbReference type="ARBA" id="ARBA00022553"/>
    </source>
</evidence>
<dbReference type="InterPro" id="IPR020806">
    <property type="entry name" value="PKS_PP-bd"/>
</dbReference>
<dbReference type="Gene3D" id="3.40.50.720">
    <property type="entry name" value="NAD(P)-binding Rossmann-like Domain"/>
    <property type="match status" value="2"/>
</dbReference>
<sequence>MSSTTPINEPIALVGSACRFAGGATSSSKLWGLLSQPRDVRSEIPKSRFNAEAYYHPNPAYHGHSNIRHSYLLEEDVTTFDTEFFGIKPIEAKAIDPQQRLLMETVYEGLESAGLTIDALRGSDTAVYVGVMCADYEANLVRDLNTAPTYSATGVGRSIMSNRISYFFDWHGPSITLDTACSSSLVAVHLAVQSLRSGESRVALACGSNLCLGPENYVMESKLKMLSPDGRSKMWDRDANGYARGDGVGAVVLKTLSAAIADGDDIECIIRETGLNQDGATTGITMPSATAQQALIRSTYRKAGLDLQKQSDRPQFFEAHGTGTPAGDPIEAEAIARAFFGDEYATKREGEPLYVGSIKTILGHTEGTAGVAALMKASLALKHSTLPPNMLLNNLSDRVAPFTKNLQIVQTPKPWPEPSPGQPRRASVNSFGFGGANAHAILESYESGSSVKSSTHAETSAVSPFVFSALSRQSLAVSLRAHAEYLEVNPSISLTDLTHTLQSRRSAFPYRVAFAATSASDLTSKIREELEGTKVEELGVRFSTPSAGKRGKVLAVFTGQGAQYARMAAELIEKSSTARNIIRQLQAHLDELSEELRPDWSLETELLAAAESSRVVQGAFSSLSTAVQILLVDLLRLAGVQFDAVVGHSSGEIAAAYTAGYLTARDAIYVAYFRGHLLSQVLRANPDAMKGAMLAAGLSEEDARALCEDGILKGRVVVAAVNSSSSVTLSGDSDAIDEVKIILDDEQTFNRKLKVDRAYHSHHMQQGVAPYVQAMRAAGVRALEPKASSIPWVSSVYGRQVTPDMALSAEYWAENMVRPVLFHQALRATLETGDFDLALEVGPHPALKGPASQTIQETFEKSIPYRGVLSRGSDAVMATASTLGFLWCHLGQQALTLDGYDVAVSEIKTPRRVVKGLPAYQWNHEGSYRHETRASAKMRAAIAPFNSLLGTQLPESSQQRLSWAQLLRASELPWLSGHQVQSQTVFPAAGYICTALEAATVLADQRSVRLIQLRDFVIHQALTFSQDDAGIDVVTCLSDIRPTGDMRLRAQFTYSAGLRPEEMVLVAQAELEISLGSPSDATLAARAPIPPHTIAVDPERFYTFLATLGYGFQGPFQSLDSLRRKLGKSICGVKPVERDDFGPPLLVHPAEMDGVIQSLILAYSYPDDDQLLTMHLPTKIGCIRVNPARCASMTDLVADSTLDTRDSPGFLGDVSLYTANSPHAAVQMEGVELVPLGSSTSGSDRKVFSKYHWVKSSLDGDLAAADTVVSQHHEDTLMALERISTYYLRQFDLQVPENSPLRTTSPHIHYLRYARHITSLVESGKHRWARKEWLNDSKQDMLDATAAFADLSDVRVMHLVGEQMPRVFRDETNMLEEFRVNNVLDEYYEKGFGFLQSGLWMSRTISQLAERYPHLNILEIGAGTGGATKRILRHLGSSFSSYTFTDVSSGFFEKGAEVFADYKDRMVFKTFDCGQDPTTQGYTEGSYDVVVASLVIHATPDLELTMKHIRKLVKPGGFLVVADGSNNGQPHGTGGFIFGPLPGWWLGVDSGRPLSPFVSTAEWDRLLRLSGFAGIDSTAPKGFEDVIGMTVFAAQAVDDTVSFLREPLKPQALETAPISNLVIVGGSTAATRPLFSSIKSSLEDKTLSLHVFEKLTEVDFSVLAPDSMVVNLTELDKPVFDGITPDEFLAFKSMFAPNVKLFWVTSGRLAEDPFTNMTVGFARTAVHEILGLQFQNVDVPDLAHVDHNHMVEMILRFQKLGSLSEAERDELLWAVEPEIVVENKGQESVPRLRPIAARNDRYNSSRRPIVHQCDVTERPSVLQRDAEGWSLREVSRWQIPADSKSHSKLQVSHAVSSALRTTHGHRFLALGRDVETNGQYLALVPALQSVVEVPKQSLIACPLSTLSGADILAHCAARLIAMAIVDPLIDGEAVLVHNPTELLAKAITTQASSKRVQALIVKDSSHELSGSATTLAPYMSHAEITRLMPSNVACFVELGIETSENAATIRSSLPRHCRTESASTLYSPNGWESSSLSTSSSLAQLLQRAVDGIEIGTSGTISSAVAVHDLLQETTLGDPAAIIDWTQPSSYPVQISRLDSVTFFKGDKTYWMCGLSGALGISLCDWMIERGAKYLALTSRNPNISPKWIEDHAQNGIFVKIFPCDVTNEPALIATHQNIVNTLPPIAGVLNGAMVLRDVSIQNMSFDQMSDVSRPKVYGSIHLDRIFATTPLDFFILFSSINCVIGNLGQANYSAANCFMTALAAQRRKRGLSAVAIDIGAIIGAGYMERESSKALDLTVSKMALMHLSEQDYHQLFAEGIDAGRPDSGDEAELITGLLDIPAARGPNAPRWQANPTFSAFVIHETQDSGAVSGGDAAISIRDQLVECKSTGAVLEVVKRTFAAQLRNVLQMTTPDEDLMALRSRDIGLDSLVSVDIRSWFLKNFEVSIPVLKIMGNDTMAELADFVASQVPSTLLTGLSGGDNAPPSDSAVAVAAATPGAEARSDDDNERNSSSAEDSQDDSSPSSTSNTNTEPPTPAITRPPSRMQKASANGKIDWEAEISLPAPALIGTDLNPPASRPHVIVLTGVTGLLGRHLLSQLLADNETHEIICLATRRLAARLASGELPRHPKITYYSGDLTLPLLGLSRTDANTIFTRADVVIHNGADTSHLKFYHAIKAANTDSTRDLISLCMIRRIPIHYLSTVGVGLFADVTSFHPVSASNCLPPADGSNGYIAAKWASERLLEELAEQHGVNVWIHRPSTIIREGKDAVNAAAAVDWMNALVNYMIKLRAVPALKNLRGALDLVYSKNVGGEILERVFGNRITPEKGGVEYVHEVGDVVIPLDRMDEFVKERTGGAKVEVLAVWAWAARAVDAGLNRGIAALIEGMDDPGQPDYPRMLRE</sequence>
<dbReference type="InterPro" id="IPR014043">
    <property type="entry name" value="Acyl_transferase_dom"/>
</dbReference>
<dbReference type="SMART" id="SM00827">
    <property type="entry name" value="PKS_AT"/>
    <property type="match status" value="1"/>
</dbReference>
<dbReference type="GO" id="GO:0004315">
    <property type="term" value="F:3-oxoacyl-[acyl-carrier-protein] synthase activity"/>
    <property type="evidence" value="ECO:0007669"/>
    <property type="project" value="InterPro"/>
</dbReference>
<dbReference type="GO" id="GO:1901336">
    <property type="term" value="P:lactone biosynthetic process"/>
    <property type="evidence" value="ECO:0007669"/>
    <property type="project" value="UniProtKB-ARBA"/>
</dbReference>
<feature type="active site" description="Proton acceptor; for dehydratase activity" evidence="7">
    <location>
        <position position="978"/>
    </location>
</feature>
<dbReference type="InterPro" id="IPR016035">
    <property type="entry name" value="Acyl_Trfase/lysoPLipase"/>
</dbReference>
<dbReference type="InterPro" id="IPR020807">
    <property type="entry name" value="PKS_DH"/>
</dbReference>
<evidence type="ECO:0000259" key="11">
    <source>
        <dbReference type="PROSITE" id="PS52019"/>
    </source>
</evidence>
<accession>A0A1V6N9D4</accession>
<evidence type="ECO:0000256" key="1">
    <source>
        <dbReference type="ARBA" id="ARBA00022450"/>
    </source>
</evidence>
<dbReference type="CDD" id="cd02440">
    <property type="entry name" value="AdoMet_MTases"/>
    <property type="match status" value="1"/>
</dbReference>
<reference evidence="13" key="1">
    <citation type="journal article" date="2017" name="Nat. Microbiol.">
        <title>Global analysis of biosynthetic gene clusters reveals vast potential of secondary metabolite production in Penicillium species.</title>
        <authorList>
            <person name="Nielsen J.C."/>
            <person name="Grijseels S."/>
            <person name="Prigent S."/>
            <person name="Ji B."/>
            <person name="Dainat J."/>
            <person name="Nielsen K.F."/>
            <person name="Frisvad J.C."/>
            <person name="Workman M."/>
            <person name="Nielsen J."/>
        </authorList>
    </citation>
    <scope>NUCLEOTIDE SEQUENCE [LARGE SCALE GENOMIC DNA]</scope>
    <source>
        <strain evidence="13">IBT 4502</strain>
    </source>
</reference>
<dbReference type="InterPro" id="IPR049900">
    <property type="entry name" value="PKS_mFAS_DH"/>
</dbReference>
<dbReference type="Gene3D" id="3.10.129.110">
    <property type="entry name" value="Polyketide synthase dehydratase"/>
    <property type="match status" value="1"/>
</dbReference>
<organism evidence="12 13">
    <name type="scientific">Penicillium polonicum</name>
    <dbReference type="NCBI Taxonomy" id="60169"/>
    <lineage>
        <taxon>Eukaryota</taxon>
        <taxon>Fungi</taxon>
        <taxon>Dikarya</taxon>
        <taxon>Ascomycota</taxon>
        <taxon>Pezizomycotina</taxon>
        <taxon>Eurotiomycetes</taxon>
        <taxon>Eurotiomycetidae</taxon>
        <taxon>Eurotiales</taxon>
        <taxon>Aspergillaceae</taxon>
        <taxon>Penicillium</taxon>
    </lineage>
</organism>
<dbReference type="Pfam" id="PF21089">
    <property type="entry name" value="PKS_DH_N"/>
    <property type="match status" value="1"/>
</dbReference>
<dbReference type="Pfam" id="PF00550">
    <property type="entry name" value="PP-binding"/>
    <property type="match status" value="1"/>
</dbReference>
<dbReference type="InterPro" id="IPR014030">
    <property type="entry name" value="Ketoacyl_synth_N"/>
</dbReference>
<dbReference type="PANTHER" id="PTHR43775">
    <property type="entry name" value="FATTY ACID SYNTHASE"/>
    <property type="match status" value="1"/>
</dbReference>
<dbReference type="Pfam" id="PF07993">
    <property type="entry name" value="NAD_binding_4"/>
    <property type="match status" value="1"/>
</dbReference>
<keyword evidence="4" id="KW-0808">Transferase</keyword>
<dbReference type="InterPro" id="IPR032821">
    <property type="entry name" value="PKS_assoc"/>
</dbReference>
<dbReference type="OrthoDB" id="329835at2759"/>
<dbReference type="SUPFAM" id="SSF47336">
    <property type="entry name" value="ACP-like"/>
    <property type="match status" value="1"/>
</dbReference>
<evidence type="ECO:0000256" key="4">
    <source>
        <dbReference type="ARBA" id="ARBA00022679"/>
    </source>
</evidence>
<dbReference type="SUPFAM" id="SSF51735">
    <property type="entry name" value="NAD(P)-binding Rossmann-fold domains"/>
    <property type="match status" value="2"/>
</dbReference>
<keyword evidence="3" id="KW-0489">Methyltransferase</keyword>
<dbReference type="InterPro" id="IPR014031">
    <property type="entry name" value="Ketoacyl_synth_C"/>
</dbReference>
<dbReference type="Gene3D" id="3.40.47.10">
    <property type="match status" value="1"/>
</dbReference>
<dbReference type="GO" id="GO:0031177">
    <property type="term" value="F:phosphopantetheine binding"/>
    <property type="evidence" value="ECO:0007669"/>
    <property type="project" value="InterPro"/>
</dbReference>
<dbReference type="SMART" id="SM00822">
    <property type="entry name" value="PKS_KR"/>
    <property type="match status" value="1"/>
</dbReference>
<feature type="region of interest" description="Disordered" evidence="8">
    <location>
        <begin position="2478"/>
        <end position="2553"/>
    </location>
</feature>
<keyword evidence="13" id="KW-1185">Reference proteome</keyword>
<dbReference type="PROSITE" id="PS00012">
    <property type="entry name" value="PHOSPHOPANTETHEINE"/>
    <property type="match status" value="1"/>
</dbReference>
<dbReference type="SUPFAM" id="SSF55048">
    <property type="entry name" value="Probable ACP-binding domain of malonyl-CoA ACP transacylase"/>
    <property type="match status" value="1"/>
</dbReference>
<feature type="compositionally biased region" description="Low complexity" evidence="8">
    <location>
        <begin position="2512"/>
        <end position="2534"/>
    </location>
</feature>
<evidence type="ECO:0000259" key="9">
    <source>
        <dbReference type="PROSITE" id="PS50075"/>
    </source>
</evidence>
<dbReference type="PROSITE" id="PS52019">
    <property type="entry name" value="PKS_MFAS_DH"/>
    <property type="match status" value="1"/>
</dbReference>
<dbReference type="Gene3D" id="3.40.366.10">
    <property type="entry name" value="Malonyl-Coenzyme A Acyl Carrier Protein, domain 2"/>
    <property type="match status" value="1"/>
</dbReference>
<dbReference type="InterPro" id="IPR020841">
    <property type="entry name" value="PKS_Beta-ketoAc_synthase_dom"/>
</dbReference>
<evidence type="ECO:0000256" key="7">
    <source>
        <dbReference type="PROSITE-ProRule" id="PRU01363"/>
    </source>
</evidence>
<feature type="region of interest" description="N-terminal hotdog fold" evidence="7">
    <location>
        <begin position="946"/>
        <end position="1078"/>
    </location>
</feature>
<dbReference type="InterPro" id="IPR013968">
    <property type="entry name" value="PKS_KR"/>
</dbReference>
<dbReference type="GO" id="GO:0008168">
    <property type="term" value="F:methyltransferase activity"/>
    <property type="evidence" value="ECO:0007669"/>
    <property type="project" value="UniProtKB-KW"/>
</dbReference>
<keyword evidence="1" id="KW-0596">Phosphopantetheine</keyword>
<dbReference type="Pfam" id="PF00698">
    <property type="entry name" value="Acyl_transf_1"/>
    <property type="match status" value="1"/>
</dbReference>
<evidence type="ECO:0000256" key="8">
    <source>
        <dbReference type="SAM" id="MobiDB-lite"/>
    </source>
</evidence>
<dbReference type="SUPFAM" id="SSF52151">
    <property type="entry name" value="FabD/lysophospholipase-like"/>
    <property type="match status" value="1"/>
</dbReference>
<dbReference type="SMART" id="SM00826">
    <property type="entry name" value="PKS_DH"/>
    <property type="match status" value="1"/>
</dbReference>
<dbReference type="PROSITE" id="PS52004">
    <property type="entry name" value="KS3_2"/>
    <property type="match status" value="1"/>
</dbReference>
<dbReference type="InterPro" id="IPR013120">
    <property type="entry name" value="FAR_NAD-bd"/>
</dbReference>
<dbReference type="Pfam" id="PF14765">
    <property type="entry name" value="PS-DH"/>
    <property type="match status" value="1"/>
</dbReference>
<evidence type="ECO:0000256" key="5">
    <source>
        <dbReference type="ARBA" id="ARBA00023268"/>
    </source>
</evidence>
<dbReference type="InterPro" id="IPR050091">
    <property type="entry name" value="PKS_NRPS_Biosynth_Enz"/>
</dbReference>
<dbReference type="Gene3D" id="1.10.1200.10">
    <property type="entry name" value="ACP-like"/>
    <property type="match status" value="1"/>
</dbReference>
<dbReference type="SUPFAM" id="SSF53335">
    <property type="entry name" value="S-adenosyl-L-methionine-dependent methyltransferases"/>
    <property type="match status" value="1"/>
</dbReference>
<keyword evidence="5" id="KW-0511">Multifunctional enzyme</keyword>
<feature type="active site" description="Proton donor; for dehydratase activity" evidence="7">
    <location>
        <position position="1153"/>
    </location>
</feature>
<dbReference type="InterPro" id="IPR042104">
    <property type="entry name" value="PKS_dehydratase_sf"/>
</dbReference>
<dbReference type="InterPro" id="IPR057326">
    <property type="entry name" value="KR_dom"/>
</dbReference>
<dbReference type="InterPro" id="IPR036291">
    <property type="entry name" value="NAD(P)-bd_dom_sf"/>
</dbReference>
<dbReference type="Pfam" id="PF08659">
    <property type="entry name" value="KR"/>
    <property type="match status" value="1"/>
</dbReference>
<dbReference type="Pfam" id="PF16197">
    <property type="entry name" value="KAsynt_C_assoc"/>
    <property type="match status" value="1"/>
</dbReference>
<name>A0A1V6N9D4_PENPO</name>
<evidence type="ECO:0000313" key="12">
    <source>
        <dbReference type="EMBL" id="OQD61269.1"/>
    </source>
</evidence>
<dbReference type="InterPro" id="IPR018201">
    <property type="entry name" value="Ketoacyl_synth_AS"/>
</dbReference>
<evidence type="ECO:0000256" key="6">
    <source>
        <dbReference type="ARBA" id="ARBA00029443"/>
    </source>
</evidence>
<dbReference type="SMART" id="SM00823">
    <property type="entry name" value="PKS_PP"/>
    <property type="match status" value="1"/>
</dbReference>
<dbReference type="SUPFAM" id="SSF53901">
    <property type="entry name" value="Thiolase-like"/>
    <property type="match status" value="1"/>
</dbReference>
<gene>
    <name evidence="12" type="ORF">PENPOL_c017G01328</name>
</gene>
<dbReference type="InterPro" id="IPR049551">
    <property type="entry name" value="PKS_DH_C"/>
</dbReference>
<dbReference type="GO" id="GO:0004312">
    <property type="term" value="F:fatty acid synthase activity"/>
    <property type="evidence" value="ECO:0007669"/>
    <property type="project" value="TreeGrafter"/>
</dbReference>
<protein>
    <submittedName>
        <fullName evidence="12">Uncharacterized protein</fullName>
    </submittedName>
</protein>
<dbReference type="Pfam" id="PF00109">
    <property type="entry name" value="ketoacyl-synt"/>
    <property type="match status" value="1"/>
</dbReference>
<dbReference type="Pfam" id="PF02801">
    <property type="entry name" value="Ketoacyl-synt_C"/>
    <property type="match status" value="1"/>
</dbReference>